<dbReference type="PROSITE" id="PS51257">
    <property type="entry name" value="PROKAR_LIPOPROTEIN"/>
    <property type="match status" value="1"/>
</dbReference>
<keyword evidence="5" id="KW-0812">Transmembrane</keyword>
<sequence>MRSVLNGILAIAQVVAACFMAWKALSIWAGMPYPVMIVTTESMAPAFVPGDVLFISNHHRNVAIGDMPSNPDLTQLNLTKRDNNLIDDTLLYPDGQNYLARSQVLDPHWRYAEKKTETHAMPATVRASGEKIPLKTLDTFILDIAVSPAAARKHSSKNRMSRNSGPSPNDHPTNACDKPDIVNMSYAIIVFFKLEPG</sequence>
<comment type="caution">
    <text evidence="9">The sequence shown here is derived from an EMBL/GenBank/DDBJ whole genome shotgun (WGS) entry which is preliminary data.</text>
</comment>
<name>A0AAN6BSP5_ASPLE</name>
<accession>A0AAN6BSP5</accession>
<comment type="subcellular location">
    <subcellularLocation>
        <location evidence="1">Endoplasmic reticulum membrane</location>
        <topology evidence="1">Single-pass type II membrane protein</topology>
    </subcellularLocation>
</comment>
<evidence type="ECO:0000256" key="7">
    <source>
        <dbReference type="SAM" id="MobiDB-lite"/>
    </source>
</evidence>
<keyword evidence="4" id="KW-0256">Endoplasmic reticulum</keyword>
<dbReference type="GO" id="GO:0008233">
    <property type="term" value="F:peptidase activity"/>
    <property type="evidence" value="ECO:0007669"/>
    <property type="project" value="InterPro"/>
</dbReference>
<dbReference type="PANTHER" id="PTHR10806:SF6">
    <property type="entry name" value="SIGNAL PEPTIDASE COMPLEX CATALYTIC SUBUNIT SEC11"/>
    <property type="match status" value="1"/>
</dbReference>
<dbReference type="CDD" id="cd06462">
    <property type="entry name" value="Peptidase_S24_S26"/>
    <property type="match status" value="1"/>
</dbReference>
<keyword evidence="10" id="KW-1185">Reference proteome</keyword>
<feature type="region of interest" description="Disordered" evidence="7">
    <location>
        <begin position="152"/>
        <end position="177"/>
    </location>
</feature>
<evidence type="ECO:0000313" key="8">
    <source>
        <dbReference type="EMBL" id="GFF63031.1"/>
    </source>
</evidence>
<dbReference type="Proteomes" id="UP000649114">
    <property type="component" value="Unassembled WGS sequence"/>
</dbReference>
<evidence type="ECO:0000313" key="9">
    <source>
        <dbReference type="EMBL" id="KAF4207572.1"/>
    </source>
</evidence>
<proteinExistence type="predicted"/>
<evidence type="ECO:0000256" key="6">
    <source>
        <dbReference type="ARBA" id="ARBA00045533"/>
    </source>
</evidence>
<organism evidence="9 11">
    <name type="scientific">Aspergillus lentulus</name>
    <dbReference type="NCBI Taxonomy" id="293939"/>
    <lineage>
        <taxon>Eukaryota</taxon>
        <taxon>Fungi</taxon>
        <taxon>Dikarya</taxon>
        <taxon>Ascomycota</taxon>
        <taxon>Pezizomycotina</taxon>
        <taxon>Eurotiomycetes</taxon>
        <taxon>Eurotiomycetidae</taxon>
        <taxon>Eurotiales</taxon>
        <taxon>Aspergillaceae</taxon>
        <taxon>Aspergillus</taxon>
        <taxon>Aspergillus subgen. Fumigati</taxon>
    </lineage>
</organism>
<dbReference type="PANTHER" id="PTHR10806">
    <property type="entry name" value="SIGNAL PEPTIDASE COMPLEX CATALYTIC SUBUNIT SEC11"/>
    <property type="match status" value="1"/>
</dbReference>
<reference evidence="9" key="1">
    <citation type="journal article" date="2020" name="bioRxiv">
        <title>Genomic and phenotypic heterogeneity of clinical isolates of the human pathogens Aspergillus fumigatus, Aspergillus lentulus and Aspergillus fumigatiaffinis.</title>
        <authorList>
            <person name="dos Santos R.A.C."/>
            <person name="Steenwyk J.L."/>
            <person name="Rivero-Menendez O."/>
            <person name="Mead M.E."/>
            <person name="Silva L.P."/>
            <person name="Bastos R.W."/>
            <person name="Alastruey-Izquierdo A."/>
            <person name="Goldman G.H."/>
            <person name="Rokas A."/>
        </authorList>
    </citation>
    <scope>NUCLEOTIDE SEQUENCE</scope>
    <source>
        <strain evidence="9">CNM-CM8927</strain>
    </source>
</reference>
<comment type="function">
    <text evidence="6">Catalytic component of the signal peptidase complex (SPC) which catalyzes the cleavage of N-terminal signal sequences from nascent proteins as they are translocated into the lumen of the endoplasmic reticulum. Specifically cleaves N-terminal signal peptides that contain a hydrophobic alpha-helix (h-region) shorter than 18-20 amino acids.</text>
</comment>
<protein>
    <recommendedName>
        <fullName evidence="2">Signal peptidase complex catalytic subunit SEC11</fullName>
    </recommendedName>
    <alternativeName>
        <fullName evidence="3">Signal peptidase complex catalytic subunit sec11</fullName>
    </alternativeName>
</protein>
<evidence type="ECO:0000256" key="4">
    <source>
        <dbReference type="ARBA" id="ARBA00022824"/>
    </source>
</evidence>
<dbReference type="GO" id="GO:0005789">
    <property type="term" value="C:endoplasmic reticulum membrane"/>
    <property type="evidence" value="ECO:0007669"/>
    <property type="project" value="UniProtKB-SubCell"/>
</dbReference>
<keyword evidence="5" id="KW-0735">Signal-anchor</keyword>
<evidence type="ECO:0000313" key="11">
    <source>
        <dbReference type="Proteomes" id="UP000649114"/>
    </source>
</evidence>
<evidence type="ECO:0000256" key="3">
    <source>
        <dbReference type="ARBA" id="ARBA00021755"/>
    </source>
</evidence>
<feature type="compositionally biased region" description="Polar residues" evidence="7">
    <location>
        <begin position="161"/>
        <end position="172"/>
    </location>
</feature>
<dbReference type="AlphaFoldDB" id="A0AAN6BSP5"/>
<reference evidence="8 10" key="2">
    <citation type="submission" date="2020-01" db="EMBL/GenBank/DDBJ databases">
        <title>Draft genome sequence of Aspergillus lentulus IFM 60648.</title>
        <authorList>
            <person name="Takahashi H."/>
            <person name="Yaguchi T."/>
        </authorList>
    </citation>
    <scope>NUCLEOTIDE SEQUENCE [LARGE SCALE GENOMIC DNA]</scope>
    <source>
        <strain evidence="8 10">IFM 60648</strain>
    </source>
</reference>
<dbReference type="Proteomes" id="UP000465220">
    <property type="component" value="Unassembled WGS sequence"/>
</dbReference>
<reference evidence="9" key="3">
    <citation type="submission" date="2020-04" db="EMBL/GenBank/DDBJ databases">
        <authorList>
            <person name="Santos R.A.C."/>
            <person name="Steenwyk J.L."/>
            <person name="Rivero-Menendez O."/>
            <person name="Mead M.E."/>
            <person name="Silva L.P."/>
            <person name="Bastos R.W."/>
            <person name="Alastruey-Izquierdo A."/>
            <person name="Goldman G.H."/>
            <person name="Rokas A."/>
        </authorList>
    </citation>
    <scope>NUCLEOTIDE SEQUENCE</scope>
    <source>
        <strain evidence="9">CNM-CM8927</strain>
    </source>
</reference>
<dbReference type="EMBL" id="JAAAPU010000017">
    <property type="protein sequence ID" value="KAF4207572.1"/>
    <property type="molecule type" value="Genomic_DNA"/>
</dbReference>
<evidence type="ECO:0000256" key="2">
    <source>
        <dbReference type="ARBA" id="ARBA00019685"/>
    </source>
</evidence>
<dbReference type="GO" id="GO:0006465">
    <property type="term" value="P:signal peptide processing"/>
    <property type="evidence" value="ECO:0007669"/>
    <property type="project" value="InterPro"/>
</dbReference>
<dbReference type="EMBL" id="BLKI01000003">
    <property type="protein sequence ID" value="GFF63031.1"/>
    <property type="molecule type" value="Genomic_DNA"/>
</dbReference>
<evidence type="ECO:0000256" key="1">
    <source>
        <dbReference type="ARBA" id="ARBA00004648"/>
    </source>
</evidence>
<evidence type="ECO:0000313" key="10">
    <source>
        <dbReference type="Proteomes" id="UP000465220"/>
    </source>
</evidence>
<evidence type="ECO:0000256" key="5">
    <source>
        <dbReference type="ARBA" id="ARBA00022968"/>
    </source>
</evidence>
<dbReference type="InterPro" id="IPR001733">
    <property type="entry name" value="Peptidase_S26B"/>
</dbReference>
<gene>
    <name evidence="9" type="ORF">CNMCM8927_002649</name>
    <name evidence="8" type="ORF">IFM60648_00795</name>
</gene>